<dbReference type="AlphaFoldDB" id="A0A1J4V6J1"/>
<dbReference type="PANTHER" id="PTHR21666:SF270">
    <property type="entry name" value="MUREIN HYDROLASE ACTIVATOR ENVC"/>
    <property type="match status" value="1"/>
</dbReference>
<dbReference type="InterPro" id="IPR050570">
    <property type="entry name" value="Cell_wall_metabolism_enzyme"/>
</dbReference>
<evidence type="ECO:0000313" key="5">
    <source>
        <dbReference type="Proteomes" id="UP000183206"/>
    </source>
</evidence>
<dbReference type="InterPro" id="IPR016047">
    <property type="entry name" value="M23ase_b-sheet_dom"/>
</dbReference>
<comment type="caution">
    <text evidence="4">The sequence shown here is derived from an EMBL/GenBank/DDBJ whole genome shotgun (WGS) entry which is preliminary data.</text>
</comment>
<evidence type="ECO:0000313" key="4">
    <source>
        <dbReference type="EMBL" id="OIO32764.1"/>
    </source>
</evidence>
<feature type="coiled-coil region" evidence="1">
    <location>
        <begin position="105"/>
        <end position="255"/>
    </location>
</feature>
<dbReference type="CDD" id="cd12797">
    <property type="entry name" value="M23_peptidase"/>
    <property type="match status" value="1"/>
</dbReference>
<sequence length="432" mass="48151">MKRSKFSKKHSVTTSLFFAAMICLLSLSFARAALVDDIKQKISTKNTEIEKLEQEIEVYQNEIESLGNQANTFQNSIKMLDTTKRQLEKNIIVTEQKIDSTALTIAKLSIELDQKQTDINRLNEAIAGIMRRVNEADDTTLLEIVLSNDDLSSLLIEMENLQQFHAVAREKLQQLELLREELSDTRTESEDEKDQLVDLRAELSDKKKIVQENKDEKSNLLSKTKNKESNYQKILNEKKALKEQFEQQLLKYESDLRIAIDPRSLPSAGKGVLAWPLDKIRITQKFGNTEFAQSGAYSGQGHNGVDFGVAIGTPVKATLTGTVVETGNTDAYSGCYSYGKWVLIQHPNGLSTLYGHLSLIKVSSGQTVATGDVIGYSGNTGYTTGPHLHLTVFATQGVKIVRMGDIKTITNCMDARIPVAPLNAYLDPLIYL</sequence>
<dbReference type="EMBL" id="MNVO01000027">
    <property type="protein sequence ID" value="OIO32764.1"/>
    <property type="molecule type" value="Genomic_DNA"/>
</dbReference>
<name>A0A1J4V6J1_9BACT</name>
<dbReference type="PANTHER" id="PTHR21666">
    <property type="entry name" value="PEPTIDASE-RELATED"/>
    <property type="match status" value="1"/>
</dbReference>
<keyword evidence="2" id="KW-0732">Signal</keyword>
<gene>
    <name evidence="4" type="ORF">AUJ44_01700</name>
</gene>
<feature type="coiled-coil region" evidence="1">
    <location>
        <begin position="35"/>
        <end position="76"/>
    </location>
</feature>
<evidence type="ECO:0000259" key="3">
    <source>
        <dbReference type="Pfam" id="PF01551"/>
    </source>
</evidence>
<dbReference type="GO" id="GO:0004222">
    <property type="term" value="F:metalloendopeptidase activity"/>
    <property type="evidence" value="ECO:0007669"/>
    <property type="project" value="TreeGrafter"/>
</dbReference>
<keyword evidence="1" id="KW-0175">Coiled coil</keyword>
<evidence type="ECO:0000256" key="1">
    <source>
        <dbReference type="SAM" id="Coils"/>
    </source>
</evidence>
<evidence type="ECO:0000256" key="2">
    <source>
        <dbReference type="SAM" id="SignalP"/>
    </source>
</evidence>
<organism evidence="4 5">
    <name type="scientific">Candidatus Nomurabacteria bacterium CG1_02_47_685</name>
    <dbReference type="NCBI Taxonomy" id="1805282"/>
    <lineage>
        <taxon>Bacteria</taxon>
        <taxon>Candidatus Nomuraibacteriota</taxon>
    </lineage>
</organism>
<dbReference type="Gene3D" id="2.70.70.10">
    <property type="entry name" value="Glucose Permease (Domain IIA)"/>
    <property type="match status" value="1"/>
</dbReference>
<feature type="domain" description="M23ase beta-sheet core" evidence="3">
    <location>
        <begin position="301"/>
        <end position="393"/>
    </location>
</feature>
<dbReference type="STRING" id="1805282.AUJ44_01700"/>
<protein>
    <recommendedName>
        <fullName evidence="3">M23ase beta-sheet core domain-containing protein</fullName>
    </recommendedName>
</protein>
<dbReference type="Pfam" id="PF01551">
    <property type="entry name" value="Peptidase_M23"/>
    <property type="match status" value="1"/>
</dbReference>
<dbReference type="Gene3D" id="6.10.250.3150">
    <property type="match status" value="1"/>
</dbReference>
<reference evidence="4 5" key="1">
    <citation type="journal article" date="2016" name="Environ. Microbiol.">
        <title>Genomic resolution of a cold subsurface aquifer community provides metabolic insights for novel microbes adapted to high CO concentrations.</title>
        <authorList>
            <person name="Probst A.J."/>
            <person name="Castelle C.J."/>
            <person name="Singh A."/>
            <person name="Brown C.T."/>
            <person name="Anantharaman K."/>
            <person name="Sharon I."/>
            <person name="Hug L.A."/>
            <person name="Burstein D."/>
            <person name="Emerson J.B."/>
            <person name="Thomas B.C."/>
            <person name="Banfield J.F."/>
        </authorList>
    </citation>
    <scope>NUCLEOTIDE SEQUENCE [LARGE SCALE GENOMIC DNA]</scope>
    <source>
        <strain evidence="4">CG1_02_47_685</strain>
    </source>
</reference>
<proteinExistence type="predicted"/>
<dbReference type="SUPFAM" id="SSF51261">
    <property type="entry name" value="Duplicated hybrid motif"/>
    <property type="match status" value="1"/>
</dbReference>
<accession>A0A1J4V6J1</accession>
<dbReference type="InterPro" id="IPR011055">
    <property type="entry name" value="Dup_hybrid_motif"/>
</dbReference>
<dbReference type="Proteomes" id="UP000183206">
    <property type="component" value="Unassembled WGS sequence"/>
</dbReference>
<feature type="signal peptide" evidence="2">
    <location>
        <begin position="1"/>
        <end position="32"/>
    </location>
</feature>
<feature type="chain" id="PRO_5012000859" description="M23ase beta-sheet core domain-containing protein" evidence="2">
    <location>
        <begin position="33"/>
        <end position="432"/>
    </location>
</feature>